<sequence length="427" mass="48116">DFADFAAAPSPEASASPVVGGSQAQQTFGPNVPMNQRPYTKWYRIQERTSIQDFYVELFIIPIIALLVLFHLWGTRKNKSKAKTWISAHAPTLASEFAVVGFGGGKRQPSAEEVATHGLTNASNNQLLLEPEQLIRERGKDTYLSYATGRQNIAFVDVKISLLKRYNPLALIAENSVGFFFDTFAPTVEKVDIIAYPFDGREEDVVPKIPGSELDLKGRSTYDGFIWAIVHKDSMRALRDQRYDLSLTVTKENAKLPDWATIMSESAELTDLLLTKELVAAVKDCGDDFESLILTDMPEDAPKTLDELLPKKKLILTVRLGSQKSAPASNKLLSLFLRIPDSLTSGNKLRPEVLKKVKATRDEEARKIKKLEEQEKAEDRKAEADKSKKEEREKKLKGMSADEQRKFLEKERERDQRRAMGRRTQKA</sequence>
<feature type="region of interest" description="Disordered" evidence="5">
    <location>
        <begin position="364"/>
        <end position="427"/>
    </location>
</feature>
<organism evidence="7 8">
    <name type="scientific">Myriangium duriaei CBS 260.36</name>
    <dbReference type="NCBI Taxonomy" id="1168546"/>
    <lineage>
        <taxon>Eukaryota</taxon>
        <taxon>Fungi</taxon>
        <taxon>Dikarya</taxon>
        <taxon>Ascomycota</taxon>
        <taxon>Pezizomycotina</taxon>
        <taxon>Dothideomycetes</taxon>
        <taxon>Dothideomycetidae</taxon>
        <taxon>Myriangiales</taxon>
        <taxon>Myriangiaceae</taxon>
        <taxon>Myriangium</taxon>
    </lineage>
</organism>
<dbReference type="InterPro" id="IPR012879">
    <property type="entry name" value="CCDC47"/>
</dbReference>
<evidence type="ECO:0000256" key="6">
    <source>
        <dbReference type="SAM" id="Phobius"/>
    </source>
</evidence>
<dbReference type="GO" id="GO:0032469">
    <property type="term" value="P:endoplasmic reticulum calcium ion homeostasis"/>
    <property type="evidence" value="ECO:0007669"/>
    <property type="project" value="InterPro"/>
</dbReference>
<keyword evidence="4 6" id="KW-0472">Membrane</keyword>
<dbReference type="GO" id="GO:0005783">
    <property type="term" value="C:endoplasmic reticulum"/>
    <property type="evidence" value="ECO:0007669"/>
    <property type="project" value="InterPro"/>
</dbReference>
<keyword evidence="2 6" id="KW-0812">Transmembrane</keyword>
<keyword evidence="3 6" id="KW-1133">Transmembrane helix</keyword>
<proteinExistence type="predicted"/>
<dbReference type="OrthoDB" id="10039147at2759"/>
<evidence type="ECO:0000313" key="8">
    <source>
        <dbReference type="Proteomes" id="UP000799439"/>
    </source>
</evidence>
<dbReference type="GO" id="GO:0016020">
    <property type="term" value="C:membrane"/>
    <property type="evidence" value="ECO:0007669"/>
    <property type="project" value="UniProtKB-SubCell"/>
</dbReference>
<keyword evidence="8" id="KW-1185">Reference proteome</keyword>
<feature type="non-terminal residue" evidence="7">
    <location>
        <position position="1"/>
    </location>
</feature>
<accession>A0A9P4MLT3</accession>
<dbReference type="EMBL" id="ML996081">
    <property type="protein sequence ID" value="KAF2157692.1"/>
    <property type="molecule type" value="Genomic_DNA"/>
</dbReference>
<evidence type="ECO:0000256" key="1">
    <source>
        <dbReference type="ARBA" id="ARBA00004167"/>
    </source>
</evidence>
<dbReference type="AlphaFoldDB" id="A0A9P4MLT3"/>
<comment type="subcellular location">
    <subcellularLocation>
        <location evidence="1">Membrane</location>
        <topology evidence="1">Single-pass membrane protein</topology>
    </subcellularLocation>
</comment>
<evidence type="ECO:0000256" key="5">
    <source>
        <dbReference type="SAM" id="MobiDB-lite"/>
    </source>
</evidence>
<dbReference type="PANTHER" id="PTHR12883">
    <property type="entry name" value="ADIPOCYTE-SPECIFIC PROTEIN 4-RELATED"/>
    <property type="match status" value="1"/>
</dbReference>
<name>A0A9P4MLT3_9PEZI</name>
<dbReference type="GO" id="GO:0005509">
    <property type="term" value="F:calcium ion binding"/>
    <property type="evidence" value="ECO:0007669"/>
    <property type="project" value="InterPro"/>
</dbReference>
<dbReference type="Proteomes" id="UP000799439">
    <property type="component" value="Unassembled WGS sequence"/>
</dbReference>
<feature type="compositionally biased region" description="Low complexity" evidence="5">
    <location>
        <begin position="1"/>
        <end position="17"/>
    </location>
</feature>
<reference evidence="7" key="1">
    <citation type="journal article" date="2020" name="Stud. Mycol.">
        <title>101 Dothideomycetes genomes: a test case for predicting lifestyles and emergence of pathogens.</title>
        <authorList>
            <person name="Haridas S."/>
            <person name="Albert R."/>
            <person name="Binder M."/>
            <person name="Bloem J."/>
            <person name="Labutti K."/>
            <person name="Salamov A."/>
            <person name="Andreopoulos B."/>
            <person name="Baker S."/>
            <person name="Barry K."/>
            <person name="Bills G."/>
            <person name="Bluhm B."/>
            <person name="Cannon C."/>
            <person name="Castanera R."/>
            <person name="Culley D."/>
            <person name="Daum C."/>
            <person name="Ezra D."/>
            <person name="Gonzalez J."/>
            <person name="Henrissat B."/>
            <person name="Kuo A."/>
            <person name="Liang C."/>
            <person name="Lipzen A."/>
            <person name="Lutzoni F."/>
            <person name="Magnuson J."/>
            <person name="Mondo S."/>
            <person name="Nolan M."/>
            <person name="Ohm R."/>
            <person name="Pangilinan J."/>
            <person name="Park H.-J."/>
            <person name="Ramirez L."/>
            <person name="Alfaro M."/>
            <person name="Sun H."/>
            <person name="Tritt A."/>
            <person name="Yoshinaga Y."/>
            <person name="Zwiers L.-H."/>
            <person name="Turgeon B."/>
            <person name="Goodwin S."/>
            <person name="Spatafora J."/>
            <person name="Crous P."/>
            <person name="Grigoriev I."/>
        </authorList>
    </citation>
    <scope>NUCLEOTIDE SEQUENCE</scope>
    <source>
        <strain evidence="7">CBS 260.36</strain>
    </source>
</reference>
<protein>
    <submittedName>
        <fullName evidence="7">DUF1682 domain protein</fullName>
    </submittedName>
</protein>
<evidence type="ECO:0000256" key="2">
    <source>
        <dbReference type="ARBA" id="ARBA00022692"/>
    </source>
</evidence>
<dbReference type="Pfam" id="PF07946">
    <property type="entry name" value="CCDC47"/>
    <property type="match status" value="1"/>
</dbReference>
<comment type="caution">
    <text evidence="7">The sequence shown here is derived from an EMBL/GenBank/DDBJ whole genome shotgun (WGS) entry which is preliminary data.</text>
</comment>
<gene>
    <name evidence="7" type="ORF">K461DRAFT_218884</name>
</gene>
<feature type="compositionally biased region" description="Basic and acidic residues" evidence="5">
    <location>
        <begin position="364"/>
        <end position="418"/>
    </location>
</feature>
<feature type="transmembrane region" description="Helical" evidence="6">
    <location>
        <begin position="54"/>
        <end position="73"/>
    </location>
</feature>
<evidence type="ECO:0000313" key="7">
    <source>
        <dbReference type="EMBL" id="KAF2157692.1"/>
    </source>
</evidence>
<evidence type="ECO:0000256" key="3">
    <source>
        <dbReference type="ARBA" id="ARBA00022989"/>
    </source>
</evidence>
<feature type="region of interest" description="Disordered" evidence="5">
    <location>
        <begin position="1"/>
        <end position="31"/>
    </location>
</feature>
<dbReference type="PANTHER" id="PTHR12883:SF0">
    <property type="entry name" value="PAT COMPLEX SUBUNIT CCDC47"/>
    <property type="match status" value="1"/>
</dbReference>
<feature type="compositionally biased region" description="Polar residues" evidence="5">
    <location>
        <begin position="22"/>
        <end position="31"/>
    </location>
</feature>
<evidence type="ECO:0000256" key="4">
    <source>
        <dbReference type="ARBA" id="ARBA00023136"/>
    </source>
</evidence>